<name>A0A4S8IYZ1_MUSBA</name>
<dbReference type="Proteomes" id="UP000317650">
    <property type="component" value="Chromosome 10"/>
</dbReference>
<dbReference type="EMBL" id="PYDT01000008">
    <property type="protein sequence ID" value="THU53222.1"/>
    <property type="molecule type" value="Genomic_DNA"/>
</dbReference>
<evidence type="ECO:0000313" key="2">
    <source>
        <dbReference type="Proteomes" id="UP000317650"/>
    </source>
</evidence>
<accession>A0A4S8IYZ1</accession>
<sequence>MYGLMLPSRTPLSFISSSFSFVWESRTTSKERWEISHPRKVEASLPDLAGIIVETTSKVDDPQTCTHYATDIYEYLGSLEFSSQLLEFLGSYLGELSLIDYDLQLNEKAIRWKTTRRQYKQPQFTLVVSCKLVRWQSVGFDISEEIPKMPAGGAHTEADVAPSWENQHRKAF</sequence>
<organism evidence="1 2">
    <name type="scientific">Musa balbisiana</name>
    <name type="common">Banana</name>
    <dbReference type="NCBI Taxonomy" id="52838"/>
    <lineage>
        <taxon>Eukaryota</taxon>
        <taxon>Viridiplantae</taxon>
        <taxon>Streptophyta</taxon>
        <taxon>Embryophyta</taxon>
        <taxon>Tracheophyta</taxon>
        <taxon>Spermatophyta</taxon>
        <taxon>Magnoliopsida</taxon>
        <taxon>Liliopsida</taxon>
        <taxon>Zingiberales</taxon>
        <taxon>Musaceae</taxon>
        <taxon>Musa</taxon>
    </lineage>
</organism>
<keyword evidence="2" id="KW-1185">Reference proteome</keyword>
<gene>
    <name evidence="1" type="ORF">C4D60_Mb10t12150</name>
</gene>
<reference evidence="1 2" key="1">
    <citation type="journal article" date="2019" name="Nat. Plants">
        <title>Genome sequencing of Musa balbisiana reveals subgenome evolution and function divergence in polyploid bananas.</title>
        <authorList>
            <person name="Yao X."/>
        </authorList>
    </citation>
    <scope>NUCLEOTIDE SEQUENCE [LARGE SCALE GENOMIC DNA]</scope>
    <source>
        <strain evidence="2">cv. DH-PKW</strain>
        <tissue evidence="1">Leaves</tissue>
    </source>
</reference>
<evidence type="ECO:0000313" key="1">
    <source>
        <dbReference type="EMBL" id="THU53222.1"/>
    </source>
</evidence>
<comment type="caution">
    <text evidence="1">The sequence shown here is derived from an EMBL/GenBank/DDBJ whole genome shotgun (WGS) entry which is preliminary data.</text>
</comment>
<dbReference type="AlphaFoldDB" id="A0A4S8IYZ1"/>
<proteinExistence type="predicted"/>
<protein>
    <submittedName>
        <fullName evidence="1">Uncharacterized protein</fullName>
    </submittedName>
</protein>